<sequence>MKLTTGYIAVILLFPCVISGAVLGITGVSEWNLPLTYANSTWFASLAALGAAVGCLISKSLIDEFGPRGSVLLSHVVCATGWILTFSSSITTYLLVGRALTGVFVGIVTVAATTHSTECFPFRPAARPIVFNAVGVLCVYLAGLWLNYGQTAAVATVVTIVSFVLFWSFVPESPAWEPRDAVYSRLKFRVTRLSDGARMLKGVHSTGYGSTVDEAVFQNLHHPDDRSAADETVYQHLHYSDDRSAVDETVYQNIRQSDDKSPVQYAFNELLDLYRPTITRSMRLALQQMSGPLVLVTYAVKLVNDSGVRVLNGQYVAAVLAAFLVVGAFVSTGITRRASASKLAAAGTLIAVIVIAVYNYVRQYGSQLLQNLVPLLCLIVFSMSISVGPIPRSPVPRKKRVACNKSVSVRTVAIGTMAAENVVGQTVAYSNVTIENVTSSRCVVGEHFALAFGYTVAFAVIKCYPYAQAAVGWWVFIFFGVASALNIVYGVLMFSKPKSSNQSSNEPAV</sequence>
<dbReference type="Gene3D" id="1.20.1250.20">
    <property type="entry name" value="MFS general substrate transporter like domains"/>
    <property type="match status" value="1"/>
</dbReference>
<name>A0A6G0Y299_APHCR</name>
<dbReference type="AlphaFoldDB" id="A0A6G0Y299"/>
<dbReference type="PANTHER" id="PTHR48021">
    <property type="match status" value="1"/>
</dbReference>
<feature type="transmembrane region" description="Helical" evidence="1">
    <location>
        <begin position="315"/>
        <end position="334"/>
    </location>
</feature>
<feature type="transmembrane region" description="Helical" evidence="1">
    <location>
        <begin position="343"/>
        <end position="361"/>
    </location>
</feature>
<dbReference type="InterPro" id="IPR011701">
    <property type="entry name" value="MFS"/>
</dbReference>
<feature type="transmembrane region" description="Helical" evidence="1">
    <location>
        <begin position="7"/>
        <end position="28"/>
    </location>
</feature>
<feature type="transmembrane region" description="Helical" evidence="1">
    <location>
        <begin position="152"/>
        <end position="170"/>
    </location>
</feature>
<dbReference type="OrthoDB" id="6612291at2759"/>
<gene>
    <name evidence="2" type="ORF">FWK35_00030745</name>
</gene>
<evidence type="ECO:0000313" key="3">
    <source>
        <dbReference type="Proteomes" id="UP000478052"/>
    </source>
</evidence>
<dbReference type="GO" id="GO:0016020">
    <property type="term" value="C:membrane"/>
    <property type="evidence" value="ECO:0007669"/>
    <property type="project" value="TreeGrafter"/>
</dbReference>
<dbReference type="InterPro" id="IPR050549">
    <property type="entry name" value="MFS_Trehalose_Transporter"/>
</dbReference>
<protein>
    <submittedName>
        <fullName evidence="2">Facilitated trehalose transporter Tret1-like isoform X1</fullName>
    </submittedName>
</protein>
<keyword evidence="3" id="KW-1185">Reference proteome</keyword>
<feature type="transmembrane region" description="Helical" evidence="1">
    <location>
        <begin position="473"/>
        <end position="494"/>
    </location>
</feature>
<dbReference type="PANTHER" id="PTHR48021:SF1">
    <property type="entry name" value="GH07001P-RELATED"/>
    <property type="match status" value="1"/>
</dbReference>
<reference evidence="2 3" key="1">
    <citation type="submission" date="2019-08" db="EMBL/GenBank/DDBJ databases">
        <title>Whole genome of Aphis craccivora.</title>
        <authorList>
            <person name="Voronova N.V."/>
            <person name="Shulinski R.S."/>
            <person name="Bandarenka Y.V."/>
            <person name="Zhorov D.G."/>
            <person name="Warner D."/>
        </authorList>
    </citation>
    <scope>NUCLEOTIDE SEQUENCE [LARGE SCALE GENOMIC DNA]</scope>
    <source>
        <strain evidence="2">180601</strain>
        <tissue evidence="2">Whole Body</tissue>
    </source>
</reference>
<feature type="transmembrane region" description="Helical" evidence="1">
    <location>
        <begin position="373"/>
        <end position="390"/>
    </location>
</feature>
<dbReference type="GO" id="GO:0022857">
    <property type="term" value="F:transmembrane transporter activity"/>
    <property type="evidence" value="ECO:0007669"/>
    <property type="project" value="InterPro"/>
</dbReference>
<dbReference type="Proteomes" id="UP000478052">
    <property type="component" value="Unassembled WGS sequence"/>
</dbReference>
<accession>A0A6G0Y299</accession>
<keyword evidence="1" id="KW-1133">Transmembrane helix</keyword>
<feature type="transmembrane region" description="Helical" evidence="1">
    <location>
        <begin position="40"/>
        <end position="57"/>
    </location>
</feature>
<feature type="transmembrane region" description="Helical" evidence="1">
    <location>
        <begin position="125"/>
        <end position="146"/>
    </location>
</feature>
<dbReference type="EMBL" id="VUJU01006636">
    <property type="protein sequence ID" value="KAF0748010.1"/>
    <property type="molecule type" value="Genomic_DNA"/>
</dbReference>
<keyword evidence="1" id="KW-0812">Transmembrane</keyword>
<dbReference type="Pfam" id="PF07690">
    <property type="entry name" value="MFS_1"/>
    <property type="match status" value="1"/>
</dbReference>
<dbReference type="SUPFAM" id="SSF103473">
    <property type="entry name" value="MFS general substrate transporter"/>
    <property type="match status" value="1"/>
</dbReference>
<proteinExistence type="predicted"/>
<keyword evidence="1" id="KW-0472">Membrane</keyword>
<dbReference type="InterPro" id="IPR036259">
    <property type="entry name" value="MFS_trans_sf"/>
</dbReference>
<feature type="transmembrane region" description="Helical" evidence="1">
    <location>
        <begin position="69"/>
        <end position="87"/>
    </location>
</feature>
<evidence type="ECO:0000256" key="1">
    <source>
        <dbReference type="SAM" id="Phobius"/>
    </source>
</evidence>
<organism evidence="2 3">
    <name type="scientific">Aphis craccivora</name>
    <name type="common">Cowpea aphid</name>
    <dbReference type="NCBI Taxonomy" id="307492"/>
    <lineage>
        <taxon>Eukaryota</taxon>
        <taxon>Metazoa</taxon>
        <taxon>Ecdysozoa</taxon>
        <taxon>Arthropoda</taxon>
        <taxon>Hexapoda</taxon>
        <taxon>Insecta</taxon>
        <taxon>Pterygota</taxon>
        <taxon>Neoptera</taxon>
        <taxon>Paraneoptera</taxon>
        <taxon>Hemiptera</taxon>
        <taxon>Sternorrhyncha</taxon>
        <taxon>Aphidomorpha</taxon>
        <taxon>Aphidoidea</taxon>
        <taxon>Aphididae</taxon>
        <taxon>Aphidini</taxon>
        <taxon>Aphis</taxon>
        <taxon>Aphis</taxon>
    </lineage>
</organism>
<feature type="transmembrane region" description="Helical" evidence="1">
    <location>
        <begin position="93"/>
        <end position="113"/>
    </location>
</feature>
<evidence type="ECO:0000313" key="2">
    <source>
        <dbReference type="EMBL" id="KAF0748010.1"/>
    </source>
</evidence>
<comment type="caution">
    <text evidence="2">The sequence shown here is derived from an EMBL/GenBank/DDBJ whole genome shotgun (WGS) entry which is preliminary data.</text>
</comment>